<feature type="compositionally biased region" description="Polar residues" evidence="1">
    <location>
        <begin position="64"/>
        <end position="76"/>
    </location>
</feature>
<gene>
    <name evidence="2" type="ORF">O181_117250</name>
</gene>
<dbReference type="EMBL" id="AVOT02100813">
    <property type="protein sequence ID" value="MBW0577535.1"/>
    <property type="molecule type" value="Genomic_DNA"/>
</dbReference>
<accession>A0A9Q3PY82</accession>
<dbReference type="OrthoDB" id="43547at2759"/>
<feature type="compositionally biased region" description="Polar residues" evidence="1">
    <location>
        <begin position="202"/>
        <end position="228"/>
    </location>
</feature>
<evidence type="ECO:0000313" key="3">
    <source>
        <dbReference type="Proteomes" id="UP000765509"/>
    </source>
</evidence>
<sequence>FYNVARQENIETASKVTSIIPASTGNSDHNSTVIITQNHQPEPISSELINLYISNTLQKANNLSNRASYNPSSSPQKGHRRDYGRSQSVTEGQGSVDDLQVNILCHSEASDTVLPSKRDDTTTRSLSGHLQSHPAGLQQCIAAQRVPDPCRSVEKLHELLPDCEKIPGPSQHFQVTQWMSSIDGKEEHDYFNRRMEEKHPSTTKASATNSHSSQQKHSNLKKQPQAQNKGKGKAQATKPYSQGYRIPRIQQDAMKNEFQMARTMMELQKGEEARLKYQKRLLISLILSQSCMKL</sequence>
<feature type="region of interest" description="Disordered" evidence="1">
    <location>
        <begin position="64"/>
        <end position="95"/>
    </location>
</feature>
<protein>
    <submittedName>
        <fullName evidence="2">Uncharacterized protein</fullName>
    </submittedName>
</protein>
<feature type="region of interest" description="Disordered" evidence="1">
    <location>
        <begin position="194"/>
        <end position="243"/>
    </location>
</feature>
<dbReference type="AlphaFoldDB" id="A0A9Q3PY82"/>
<name>A0A9Q3PY82_9BASI</name>
<feature type="non-terminal residue" evidence="2">
    <location>
        <position position="1"/>
    </location>
</feature>
<proteinExistence type="predicted"/>
<evidence type="ECO:0000256" key="1">
    <source>
        <dbReference type="SAM" id="MobiDB-lite"/>
    </source>
</evidence>
<organism evidence="2 3">
    <name type="scientific">Austropuccinia psidii MF-1</name>
    <dbReference type="NCBI Taxonomy" id="1389203"/>
    <lineage>
        <taxon>Eukaryota</taxon>
        <taxon>Fungi</taxon>
        <taxon>Dikarya</taxon>
        <taxon>Basidiomycota</taxon>
        <taxon>Pucciniomycotina</taxon>
        <taxon>Pucciniomycetes</taxon>
        <taxon>Pucciniales</taxon>
        <taxon>Sphaerophragmiaceae</taxon>
        <taxon>Austropuccinia</taxon>
    </lineage>
</organism>
<comment type="caution">
    <text evidence="2">The sequence shown here is derived from an EMBL/GenBank/DDBJ whole genome shotgun (WGS) entry which is preliminary data.</text>
</comment>
<keyword evidence="3" id="KW-1185">Reference proteome</keyword>
<reference evidence="2" key="1">
    <citation type="submission" date="2021-03" db="EMBL/GenBank/DDBJ databases">
        <title>Draft genome sequence of rust myrtle Austropuccinia psidii MF-1, a brazilian biotype.</title>
        <authorList>
            <person name="Quecine M.C."/>
            <person name="Pachon D.M.R."/>
            <person name="Bonatelli M.L."/>
            <person name="Correr F.H."/>
            <person name="Franceschini L.M."/>
            <person name="Leite T.F."/>
            <person name="Margarido G.R.A."/>
            <person name="Almeida C.A."/>
            <person name="Ferrarezi J.A."/>
            <person name="Labate C.A."/>
        </authorList>
    </citation>
    <scope>NUCLEOTIDE SEQUENCE</scope>
    <source>
        <strain evidence="2">MF-1</strain>
    </source>
</reference>
<evidence type="ECO:0000313" key="2">
    <source>
        <dbReference type="EMBL" id="MBW0577535.1"/>
    </source>
</evidence>
<dbReference type="Proteomes" id="UP000765509">
    <property type="component" value="Unassembled WGS sequence"/>
</dbReference>
<feature type="region of interest" description="Disordered" evidence="1">
    <location>
        <begin position="110"/>
        <end position="133"/>
    </location>
</feature>